<dbReference type="HAMAP" id="MF_01506">
    <property type="entry name" value="Tlp"/>
    <property type="match status" value="1"/>
</dbReference>
<sequence>MTDKYKPKPDDRSDNVDKLQNMVQDTIQNIEDAHDTMQHSTGEEKEKLKDKNKRREEAIEGMRQEIKDEANK</sequence>
<dbReference type="RefSeq" id="WP_188631419.1">
    <property type="nucleotide sequence ID" value="NZ_BMNQ01000003.1"/>
</dbReference>
<keyword evidence="4" id="KW-1185">Reference proteome</keyword>
<protein>
    <recommendedName>
        <fullName evidence="1">Small, acid-soluble spore protein Tlp</fullName>
    </recommendedName>
</protein>
<organism evidence="3 4">
    <name type="scientific">Lentibacillus kapialis</name>
    <dbReference type="NCBI Taxonomy" id="340214"/>
    <lineage>
        <taxon>Bacteria</taxon>
        <taxon>Bacillati</taxon>
        <taxon>Bacillota</taxon>
        <taxon>Bacilli</taxon>
        <taxon>Bacillales</taxon>
        <taxon>Bacillaceae</taxon>
        <taxon>Lentibacillus</taxon>
    </lineage>
</organism>
<evidence type="ECO:0000313" key="3">
    <source>
        <dbReference type="EMBL" id="GGJ84911.1"/>
    </source>
</evidence>
<dbReference type="NCBIfam" id="TIGR03090">
    <property type="entry name" value="SASP_tlp"/>
    <property type="match status" value="1"/>
</dbReference>
<reference evidence="3" key="1">
    <citation type="journal article" date="2014" name="Int. J. Syst. Evol. Microbiol.">
        <title>Complete genome sequence of Corynebacterium casei LMG S-19264T (=DSM 44701T), isolated from a smear-ripened cheese.</title>
        <authorList>
            <consortium name="US DOE Joint Genome Institute (JGI-PGF)"/>
            <person name="Walter F."/>
            <person name="Albersmeier A."/>
            <person name="Kalinowski J."/>
            <person name="Ruckert C."/>
        </authorList>
    </citation>
    <scope>NUCLEOTIDE SEQUENCE</scope>
    <source>
        <strain evidence="3">JCM 12580</strain>
    </source>
</reference>
<feature type="region of interest" description="Disordered" evidence="2">
    <location>
        <begin position="31"/>
        <end position="72"/>
    </location>
</feature>
<comment type="caution">
    <text evidence="3">The sequence shown here is derived from an EMBL/GenBank/DDBJ whole genome shotgun (WGS) entry which is preliminary data.</text>
</comment>
<dbReference type="Pfam" id="PF19824">
    <property type="entry name" value="Tlp"/>
    <property type="match status" value="1"/>
</dbReference>
<evidence type="ECO:0000313" key="4">
    <source>
        <dbReference type="Proteomes" id="UP000658382"/>
    </source>
</evidence>
<keyword evidence="1" id="KW-0749">Sporulation</keyword>
<evidence type="ECO:0000256" key="1">
    <source>
        <dbReference type="HAMAP-Rule" id="MF_01506"/>
    </source>
</evidence>
<dbReference type="GO" id="GO:0030435">
    <property type="term" value="P:sporulation resulting in formation of a cellular spore"/>
    <property type="evidence" value="ECO:0007669"/>
    <property type="project" value="UniProtKB-KW"/>
</dbReference>
<reference evidence="3" key="2">
    <citation type="submission" date="2020-09" db="EMBL/GenBank/DDBJ databases">
        <authorList>
            <person name="Sun Q."/>
            <person name="Ohkuma M."/>
        </authorList>
    </citation>
    <scope>NUCLEOTIDE SEQUENCE</scope>
    <source>
        <strain evidence="3">JCM 12580</strain>
    </source>
</reference>
<dbReference type="GO" id="GO:0030436">
    <property type="term" value="P:asexual sporulation"/>
    <property type="evidence" value="ECO:0007669"/>
    <property type="project" value="UniProtKB-UniRule"/>
</dbReference>
<comment type="subcellular location">
    <subcellularLocation>
        <location evidence="1">Spore core</location>
    </subcellularLocation>
</comment>
<accession>A0A917PMI7</accession>
<dbReference type="AlphaFoldDB" id="A0A917PMI7"/>
<gene>
    <name evidence="1 3" type="primary">tlp</name>
    <name evidence="3" type="ORF">GCM10007063_04310</name>
</gene>
<dbReference type="Proteomes" id="UP000658382">
    <property type="component" value="Unassembled WGS sequence"/>
</dbReference>
<evidence type="ECO:0000256" key="2">
    <source>
        <dbReference type="SAM" id="MobiDB-lite"/>
    </source>
</evidence>
<dbReference type="InterPro" id="IPR017524">
    <property type="entry name" value="SASP_thioredoxin-like"/>
</dbReference>
<comment type="similarity">
    <text evidence="1">Belongs to the Tlp family.</text>
</comment>
<name>A0A917PMI7_9BACI</name>
<comment type="induction">
    <text evidence="1">Expressed only in the forespore compartment of sporulating cells.</text>
</comment>
<dbReference type="EMBL" id="BMNQ01000003">
    <property type="protein sequence ID" value="GGJ84911.1"/>
    <property type="molecule type" value="Genomic_DNA"/>
</dbReference>
<proteinExistence type="evidence at transcript level"/>